<dbReference type="PROSITE" id="PS01124">
    <property type="entry name" value="HTH_ARAC_FAMILY_2"/>
    <property type="match status" value="1"/>
</dbReference>
<dbReference type="InterPro" id="IPR009057">
    <property type="entry name" value="Homeodomain-like_sf"/>
</dbReference>
<dbReference type="Pfam" id="PF12833">
    <property type="entry name" value="HTH_18"/>
    <property type="match status" value="1"/>
</dbReference>
<dbReference type="InterPro" id="IPR018060">
    <property type="entry name" value="HTH_AraC"/>
</dbReference>
<reference evidence="5 6" key="1">
    <citation type="submission" date="2017-11" db="EMBL/GenBank/DDBJ databases">
        <title>Infants hospitalized years apart are colonized by the same room-sourced microbial strains.</title>
        <authorList>
            <person name="Brooks B."/>
            <person name="Olm M.R."/>
            <person name="Firek B.A."/>
            <person name="Baker R."/>
            <person name="Thomas B.C."/>
            <person name="Morowitz M.J."/>
            <person name="Banfield J.F."/>
        </authorList>
    </citation>
    <scope>NUCLEOTIDE SEQUENCE [LARGE SCALE GENOMIC DNA]</scope>
    <source>
        <strain evidence="5">S2_009_000_R2_76</strain>
    </source>
</reference>
<evidence type="ECO:0000313" key="5">
    <source>
        <dbReference type="EMBL" id="PZP51490.1"/>
    </source>
</evidence>
<protein>
    <recommendedName>
        <fullName evidence="4">HTH araC/xylS-type domain-containing protein</fullName>
    </recommendedName>
</protein>
<feature type="domain" description="HTH araC/xylS-type" evidence="4">
    <location>
        <begin position="222"/>
        <end position="321"/>
    </location>
</feature>
<gene>
    <name evidence="5" type="ORF">DI598_03085</name>
</gene>
<evidence type="ECO:0000256" key="3">
    <source>
        <dbReference type="ARBA" id="ARBA00023163"/>
    </source>
</evidence>
<sequence>MVQFHTIASLDGTGIPLPKALRHYCVPMLDTVCIQFDDATIVKQNWHDLHHSTFLVFTTFRVDQPVTLLLSTSFIPATYLVYAQKGNHALLNGKNGVLFTKTEGSLYLNQVNTRNTHYCIHFSQPGVYRILYCFLSSERLAYLQKYQPALLDPDILHGRKIFQGGNLLKTVTEEMQLRSFRNVSEQDIFFEQCLYRIYRIFLSIIASFETNWRAMSVRQRILELREFIENHLSDDLSLQSLAAMLSLTPEGLRKSFKAYSGHTLANYIKQVRVRKAADMLLQLPDKKIQQIAAAVGYGSRQGFDKAFRQVMHCTAEHYRHRENDPKQ</sequence>
<comment type="caution">
    <text evidence="5">The sequence shown here is derived from an EMBL/GenBank/DDBJ whole genome shotgun (WGS) entry which is preliminary data.</text>
</comment>
<dbReference type="Gene3D" id="1.10.10.60">
    <property type="entry name" value="Homeodomain-like"/>
    <property type="match status" value="2"/>
</dbReference>
<proteinExistence type="predicted"/>
<keyword evidence="1" id="KW-0805">Transcription regulation</keyword>
<keyword evidence="2" id="KW-0238">DNA-binding</keyword>
<name>A0A2W5FCW4_9SPHI</name>
<evidence type="ECO:0000313" key="6">
    <source>
        <dbReference type="Proteomes" id="UP000249645"/>
    </source>
</evidence>
<dbReference type="GO" id="GO:0003700">
    <property type="term" value="F:DNA-binding transcription factor activity"/>
    <property type="evidence" value="ECO:0007669"/>
    <property type="project" value="InterPro"/>
</dbReference>
<dbReference type="PANTHER" id="PTHR43280:SF28">
    <property type="entry name" value="HTH-TYPE TRANSCRIPTIONAL ACTIVATOR RHAS"/>
    <property type="match status" value="1"/>
</dbReference>
<dbReference type="SMART" id="SM00342">
    <property type="entry name" value="HTH_ARAC"/>
    <property type="match status" value="1"/>
</dbReference>
<dbReference type="PANTHER" id="PTHR43280">
    <property type="entry name" value="ARAC-FAMILY TRANSCRIPTIONAL REGULATOR"/>
    <property type="match status" value="1"/>
</dbReference>
<evidence type="ECO:0000256" key="2">
    <source>
        <dbReference type="ARBA" id="ARBA00023125"/>
    </source>
</evidence>
<organism evidence="5 6">
    <name type="scientific">Pseudopedobacter saltans</name>
    <dbReference type="NCBI Taxonomy" id="151895"/>
    <lineage>
        <taxon>Bacteria</taxon>
        <taxon>Pseudomonadati</taxon>
        <taxon>Bacteroidota</taxon>
        <taxon>Sphingobacteriia</taxon>
        <taxon>Sphingobacteriales</taxon>
        <taxon>Sphingobacteriaceae</taxon>
        <taxon>Pseudopedobacter</taxon>
    </lineage>
</organism>
<accession>A0A2W5FCW4</accession>
<evidence type="ECO:0000259" key="4">
    <source>
        <dbReference type="PROSITE" id="PS01124"/>
    </source>
</evidence>
<dbReference type="SUPFAM" id="SSF46689">
    <property type="entry name" value="Homeodomain-like"/>
    <property type="match status" value="2"/>
</dbReference>
<dbReference type="Proteomes" id="UP000249645">
    <property type="component" value="Unassembled WGS sequence"/>
</dbReference>
<dbReference type="GO" id="GO:0043565">
    <property type="term" value="F:sequence-specific DNA binding"/>
    <property type="evidence" value="ECO:0007669"/>
    <property type="project" value="InterPro"/>
</dbReference>
<keyword evidence="3" id="KW-0804">Transcription</keyword>
<dbReference type="AlphaFoldDB" id="A0A2W5FCW4"/>
<evidence type="ECO:0000256" key="1">
    <source>
        <dbReference type="ARBA" id="ARBA00023015"/>
    </source>
</evidence>
<dbReference type="EMBL" id="QFOI01000029">
    <property type="protein sequence ID" value="PZP51490.1"/>
    <property type="molecule type" value="Genomic_DNA"/>
</dbReference>